<evidence type="ECO:0000313" key="2">
    <source>
        <dbReference type="EMBL" id="QHQ63538.1"/>
    </source>
</evidence>
<proteinExistence type="predicted"/>
<dbReference type="Proteomes" id="UP000464314">
    <property type="component" value="Chromosome"/>
</dbReference>
<keyword evidence="3" id="KW-1185">Reference proteome</keyword>
<reference evidence="2 3" key="1">
    <citation type="submission" date="2020-01" db="EMBL/GenBank/DDBJ databases">
        <title>Genome analysis of Anaerocolumna sp. CBA3638.</title>
        <authorList>
            <person name="Kim J."/>
            <person name="Roh S.W."/>
        </authorList>
    </citation>
    <scope>NUCLEOTIDE SEQUENCE [LARGE SCALE GENOMIC DNA]</scope>
    <source>
        <strain evidence="2 3">CBA3638</strain>
    </source>
</reference>
<gene>
    <name evidence="2" type="ORF">Ana3638_24435</name>
</gene>
<dbReference type="EMBL" id="CP048000">
    <property type="protein sequence ID" value="QHQ63538.1"/>
    <property type="molecule type" value="Genomic_DNA"/>
</dbReference>
<accession>A0A6P1TVM1</accession>
<dbReference type="Gene3D" id="3.10.180.10">
    <property type="entry name" value="2,3-Dihydroxybiphenyl 1,2-Dioxygenase, domain 1"/>
    <property type="match status" value="1"/>
</dbReference>
<dbReference type="Pfam" id="PF00903">
    <property type="entry name" value="Glyoxalase"/>
    <property type="match status" value="1"/>
</dbReference>
<sequence>MIFAEVCLLTKNVPGLSEFYKAVLKTTSDCEDTVHQAIQTDGALLTIYNNGEVSEHKNENVVIAFTVDDVDKEYERLTELGINILQPPTTQPWGARNMQFLDPDGNQVVFRSFMN</sequence>
<dbReference type="SUPFAM" id="SSF54593">
    <property type="entry name" value="Glyoxalase/Bleomycin resistance protein/Dihydroxybiphenyl dioxygenase"/>
    <property type="match status" value="1"/>
</dbReference>
<dbReference type="PROSITE" id="PS51819">
    <property type="entry name" value="VOC"/>
    <property type="match status" value="1"/>
</dbReference>
<dbReference type="InterPro" id="IPR029068">
    <property type="entry name" value="Glyas_Bleomycin-R_OHBP_Dase"/>
</dbReference>
<dbReference type="AlphaFoldDB" id="A0A6P1TVM1"/>
<protein>
    <submittedName>
        <fullName evidence="2">VOC family protein</fullName>
    </submittedName>
</protein>
<evidence type="ECO:0000313" key="3">
    <source>
        <dbReference type="Proteomes" id="UP000464314"/>
    </source>
</evidence>
<dbReference type="InterPro" id="IPR004360">
    <property type="entry name" value="Glyas_Fos-R_dOase_dom"/>
</dbReference>
<organism evidence="2 3">
    <name type="scientific">Anaerocolumna sedimenticola</name>
    <dbReference type="NCBI Taxonomy" id="2696063"/>
    <lineage>
        <taxon>Bacteria</taxon>
        <taxon>Bacillati</taxon>
        <taxon>Bacillota</taxon>
        <taxon>Clostridia</taxon>
        <taxon>Lachnospirales</taxon>
        <taxon>Lachnospiraceae</taxon>
        <taxon>Anaerocolumna</taxon>
    </lineage>
</organism>
<dbReference type="KEGG" id="anr:Ana3638_24435"/>
<dbReference type="InterPro" id="IPR037523">
    <property type="entry name" value="VOC_core"/>
</dbReference>
<feature type="domain" description="VOC" evidence="1">
    <location>
        <begin position="2"/>
        <end position="113"/>
    </location>
</feature>
<evidence type="ECO:0000259" key="1">
    <source>
        <dbReference type="PROSITE" id="PS51819"/>
    </source>
</evidence>
<name>A0A6P1TVM1_9FIRM</name>
<dbReference type="RefSeq" id="WP_161840349.1">
    <property type="nucleotide sequence ID" value="NZ_CP048000.1"/>
</dbReference>